<organism evidence="1 2">
    <name type="scientific">Hypothenemus hampei</name>
    <name type="common">Coffee berry borer</name>
    <dbReference type="NCBI Taxonomy" id="57062"/>
    <lineage>
        <taxon>Eukaryota</taxon>
        <taxon>Metazoa</taxon>
        <taxon>Ecdysozoa</taxon>
        <taxon>Arthropoda</taxon>
        <taxon>Hexapoda</taxon>
        <taxon>Insecta</taxon>
        <taxon>Pterygota</taxon>
        <taxon>Neoptera</taxon>
        <taxon>Endopterygota</taxon>
        <taxon>Coleoptera</taxon>
        <taxon>Polyphaga</taxon>
        <taxon>Cucujiformia</taxon>
        <taxon>Curculionidae</taxon>
        <taxon>Scolytinae</taxon>
        <taxon>Hypothenemus</taxon>
    </lineage>
</organism>
<evidence type="ECO:0000313" key="1">
    <source>
        <dbReference type="EMBL" id="KAL1488364.1"/>
    </source>
</evidence>
<sequence>MYHMSSGGKTDVLMKVRDCGKKEYHKQQECYLKIERTPGTCHRTIIKFELKYFQARGEYKKEIAAADVLEVERSHCREIELDGLPQFILVLIIKKREKVESLPKISCPKLILGEFLKEYGFWRQKGYDE</sequence>
<gene>
    <name evidence="1" type="ORF">ABEB36_014841</name>
</gene>
<keyword evidence="2" id="KW-1185">Reference proteome</keyword>
<evidence type="ECO:0000313" key="2">
    <source>
        <dbReference type="Proteomes" id="UP001566132"/>
    </source>
</evidence>
<name>A0ABD1E119_HYPHA</name>
<dbReference type="EMBL" id="JBDJPC010000014">
    <property type="protein sequence ID" value="KAL1488364.1"/>
    <property type="molecule type" value="Genomic_DNA"/>
</dbReference>
<protein>
    <submittedName>
        <fullName evidence="1">Uncharacterized protein</fullName>
    </submittedName>
</protein>
<dbReference type="AlphaFoldDB" id="A0ABD1E119"/>
<reference evidence="1 2" key="1">
    <citation type="submission" date="2024-05" db="EMBL/GenBank/DDBJ databases">
        <title>Genetic variation in Jamaican populations of the coffee berry borer (Hypothenemus hampei).</title>
        <authorList>
            <person name="Errbii M."/>
            <person name="Myrie A."/>
        </authorList>
    </citation>
    <scope>NUCLEOTIDE SEQUENCE [LARGE SCALE GENOMIC DNA]</scope>
    <source>
        <strain evidence="1">JA-Hopewell-2020-01-JO</strain>
        <tissue evidence="1">Whole body</tissue>
    </source>
</reference>
<comment type="caution">
    <text evidence="1">The sequence shown here is derived from an EMBL/GenBank/DDBJ whole genome shotgun (WGS) entry which is preliminary data.</text>
</comment>
<dbReference type="Proteomes" id="UP001566132">
    <property type="component" value="Unassembled WGS sequence"/>
</dbReference>
<accession>A0ABD1E119</accession>
<proteinExistence type="predicted"/>